<gene>
    <name evidence="3" type="ORF">BP01DRAFT_403307</name>
</gene>
<feature type="region of interest" description="Disordered" evidence="1">
    <location>
        <begin position="148"/>
        <end position="168"/>
    </location>
</feature>
<feature type="region of interest" description="Disordered" evidence="1">
    <location>
        <begin position="71"/>
        <end position="93"/>
    </location>
</feature>
<dbReference type="Proteomes" id="UP000248349">
    <property type="component" value="Unassembled WGS sequence"/>
</dbReference>
<keyword evidence="2" id="KW-1133">Transmembrane helix</keyword>
<feature type="compositionally biased region" description="Polar residues" evidence="1">
    <location>
        <begin position="73"/>
        <end position="87"/>
    </location>
</feature>
<dbReference type="GeneID" id="37079908"/>
<dbReference type="EMBL" id="KZ821220">
    <property type="protein sequence ID" value="PYH48747.1"/>
    <property type="molecule type" value="Genomic_DNA"/>
</dbReference>
<organism evidence="3 4">
    <name type="scientific">Aspergillus saccharolyticus JOP 1030-1</name>
    <dbReference type="NCBI Taxonomy" id="1450539"/>
    <lineage>
        <taxon>Eukaryota</taxon>
        <taxon>Fungi</taxon>
        <taxon>Dikarya</taxon>
        <taxon>Ascomycota</taxon>
        <taxon>Pezizomycotina</taxon>
        <taxon>Eurotiomycetes</taxon>
        <taxon>Eurotiomycetidae</taxon>
        <taxon>Eurotiales</taxon>
        <taxon>Aspergillaceae</taxon>
        <taxon>Aspergillus</taxon>
        <taxon>Aspergillus subgen. Circumdati</taxon>
    </lineage>
</organism>
<evidence type="ECO:0000256" key="2">
    <source>
        <dbReference type="SAM" id="Phobius"/>
    </source>
</evidence>
<accession>A0A318ZP41</accession>
<evidence type="ECO:0000313" key="4">
    <source>
        <dbReference type="Proteomes" id="UP000248349"/>
    </source>
</evidence>
<keyword evidence="4" id="KW-1185">Reference proteome</keyword>
<dbReference type="RefSeq" id="XP_025434729.1">
    <property type="nucleotide sequence ID" value="XM_025578679.1"/>
</dbReference>
<feature type="transmembrane region" description="Helical" evidence="2">
    <location>
        <begin position="12"/>
        <end position="32"/>
    </location>
</feature>
<keyword evidence="2" id="KW-0472">Membrane</keyword>
<dbReference type="AlphaFoldDB" id="A0A318ZP41"/>
<name>A0A318ZP41_9EURO</name>
<sequence length="372" mass="40692">MVLLTSSTVSIILSSSIICLFTFLLFLSGYLLQQQSVRNIQDAIRPPPPPPPVYPINNEATSNDILADDAAASSKNHQQTLSSSSTEHNPDKNAAPGTYAYLQLLSTPDPAAICSSILFFHQLTGNENHTAIQDRLFMYPREWDAVYTSPDHPNPNPNPSSQSLRESTISKSLQHLRTSALTHNIWLLPIDTSTITTSSGSGLSDTKLLRLGQIQFVPYDAVLYLQSPGMVVDVSRLDSLLLDRPVPGKHDPERVESYNNAAWMAMPLRPEREDRLPGGGVYLVTVNNAGGRLGQVEARGHVVTPGFEGGRGVVRGVRGVEGEEDDDEGAGYVVFEQEGDGKVKWEGNELYGAWRKGMEEVCPGVDLEGFYE</sequence>
<keyword evidence="2" id="KW-0812">Transmembrane</keyword>
<proteinExistence type="predicted"/>
<evidence type="ECO:0000256" key="1">
    <source>
        <dbReference type="SAM" id="MobiDB-lite"/>
    </source>
</evidence>
<reference evidence="3 4" key="1">
    <citation type="submission" date="2016-12" db="EMBL/GenBank/DDBJ databases">
        <title>The genomes of Aspergillus section Nigri reveals drivers in fungal speciation.</title>
        <authorList>
            <consortium name="DOE Joint Genome Institute"/>
            <person name="Vesth T.C."/>
            <person name="Nybo J."/>
            <person name="Theobald S."/>
            <person name="Brandl J."/>
            <person name="Frisvad J.C."/>
            <person name="Nielsen K.F."/>
            <person name="Lyhne E.K."/>
            <person name="Kogle M.E."/>
            <person name="Kuo A."/>
            <person name="Riley R."/>
            <person name="Clum A."/>
            <person name="Nolan M."/>
            <person name="Lipzen A."/>
            <person name="Salamov A."/>
            <person name="Henrissat B."/>
            <person name="Wiebenga A."/>
            <person name="De Vries R.P."/>
            <person name="Grigoriev I.V."/>
            <person name="Mortensen U.H."/>
            <person name="Andersen M.R."/>
            <person name="Baker S.E."/>
        </authorList>
    </citation>
    <scope>NUCLEOTIDE SEQUENCE [LARGE SCALE GENOMIC DNA]</scope>
    <source>
        <strain evidence="3 4">JOP 1030-1</strain>
    </source>
</reference>
<evidence type="ECO:0000313" key="3">
    <source>
        <dbReference type="EMBL" id="PYH48747.1"/>
    </source>
</evidence>
<protein>
    <submittedName>
        <fullName evidence="3">Uncharacterized protein</fullName>
    </submittedName>
</protein>
<dbReference type="OrthoDB" id="5367275at2759"/>